<dbReference type="AlphaFoldDB" id="A0A9I9E1U8"/>
<accession>A0A9I9E1U8</accession>
<dbReference type="Gramene" id="MELO3C027578.2.1">
    <property type="protein sequence ID" value="MELO3C027578.2.1"/>
    <property type="gene ID" value="MELO3C027578.2"/>
</dbReference>
<organism evidence="2">
    <name type="scientific">Cucumis melo</name>
    <name type="common">Muskmelon</name>
    <dbReference type="NCBI Taxonomy" id="3656"/>
    <lineage>
        <taxon>Eukaryota</taxon>
        <taxon>Viridiplantae</taxon>
        <taxon>Streptophyta</taxon>
        <taxon>Embryophyta</taxon>
        <taxon>Tracheophyta</taxon>
        <taxon>Spermatophyta</taxon>
        <taxon>Magnoliopsida</taxon>
        <taxon>eudicotyledons</taxon>
        <taxon>Gunneridae</taxon>
        <taxon>Pentapetalae</taxon>
        <taxon>rosids</taxon>
        <taxon>fabids</taxon>
        <taxon>Cucurbitales</taxon>
        <taxon>Cucurbitaceae</taxon>
        <taxon>Benincaseae</taxon>
        <taxon>Cucumis</taxon>
    </lineage>
</organism>
<feature type="compositionally biased region" description="Basic and acidic residues" evidence="1">
    <location>
        <begin position="1"/>
        <end position="16"/>
    </location>
</feature>
<dbReference type="EnsemblPlants" id="MELO3C027578.2.1">
    <property type="protein sequence ID" value="MELO3C027578.2.1"/>
    <property type="gene ID" value="MELO3C027578.2"/>
</dbReference>
<feature type="region of interest" description="Disordered" evidence="1">
    <location>
        <begin position="1"/>
        <end position="43"/>
    </location>
</feature>
<sequence length="113" mass="12330">RHPHVFVDRPFLHSDTESASNRLQPTSLPLLSSPPPSTVPLSSFRVPDVAQNTEGSYSLLSSTSLTRTLSGGAKIQTRATNPDQDEPRVEPSREPRAEPSRAEDRAASWPTQA</sequence>
<reference evidence="2" key="1">
    <citation type="submission" date="2023-03" db="UniProtKB">
        <authorList>
            <consortium name="EnsemblPlants"/>
        </authorList>
    </citation>
    <scope>IDENTIFICATION</scope>
</reference>
<protein>
    <submittedName>
        <fullName evidence="2">Uncharacterized protein</fullName>
    </submittedName>
</protein>
<proteinExistence type="predicted"/>
<feature type="compositionally biased region" description="Basic and acidic residues" evidence="1">
    <location>
        <begin position="85"/>
        <end position="106"/>
    </location>
</feature>
<feature type="region of interest" description="Disordered" evidence="1">
    <location>
        <begin position="68"/>
        <end position="113"/>
    </location>
</feature>
<evidence type="ECO:0000313" key="2">
    <source>
        <dbReference type="EnsemblPlants" id="MELO3C027578.2.1"/>
    </source>
</evidence>
<evidence type="ECO:0000256" key="1">
    <source>
        <dbReference type="SAM" id="MobiDB-lite"/>
    </source>
</evidence>
<name>A0A9I9E1U8_CUCME</name>